<accession>A0A4D6NDT7</accession>
<protein>
    <submittedName>
        <fullName evidence="2">Uncharacterized protein</fullName>
    </submittedName>
</protein>
<dbReference type="EMBL" id="CP039354">
    <property type="protein sequence ID" value="QCE11062.1"/>
    <property type="molecule type" value="Genomic_DNA"/>
</dbReference>
<evidence type="ECO:0000313" key="2">
    <source>
        <dbReference type="EMBL" id="QCE11062.1"/>
    </source>
</evidence>
<feature type="region of interest" description="Disordered" evidence="1">
    <location>
        <begin position="1"/>
        <end position="22"/>
    </location>
</feature>
<keyword evidence="3" id="KW-1185">Reference proteome</keyword>
<reference evidence="2 3" key="1">
    <citation type="submission" date="2019-04" db="EMBL/GenBank/DDBJ databases">
        <title>An improved genome assembly and genetic linkage map for asparagus bean, Vigna unguiculata ssp. sesquipedialis.</title>
        <authorList>
            <person name="Xia Q."/>
            <person name="Zhang R."/>
            <person name="Dong Y."/>
        </authorList>
    </citation>
    <scope>NUCLEOTIDE SEQUENCE [LARGE SCALE GENOMIC DNA]</scope>
    <source>
        <tissue evidence="2">Leaf</tissue>
    </source>
</reference>
<dbReference type="Proteomes" id="UP000501690">
    <property type="component" value="Linkage Group LG10"/>
</dbReference>
<evidence type="ECO:0000256" key="1">
    <source>
        <dbReference type="SAM" id="MobiDB-lite"/>
    </source>
</evidence>
<sequence length="196" mass="21632">MCHLAARDVPPGGSSSGTHKPVQNEVSLKRKEVIKATIISIGTRVSGPFGGETNEHLWGARNKLGVFELSFWKFPETAWRAVHSRQASHALWLIFGFLKRNRLAINSRPPGNTYQFYLIFCVFMKGLAVVIDPSGDSQNLVELRVVVSGLRFACAKKNVGVEKPWGLSSPYLLVFGDDRVMRYTRADDVAGGANEA</sequence>
<evidence type="ECO:0000313" key="3">
    <source>
        <dbReference type="Proteomes" id="UP000501690"/>
    </source>
</evidence>
<organism evidence="2 3">
    <name type="scientific">Vigna unguiculata</name>
    <name type="common">Cowpea</name>
    <dbReference type="NCBI Taxonomy" id="3917"/>
    <lineage>
        <taxon>Eukaryota</taxon>
        <taxon>Viridiplantae</taxon>
        <taxon>Streptophyta</taxon>
        <taxon>Embryophyta</taxon>
        <taxon>Tracheophyta</taxon>
        <taxon>Spermatophyta</taxon>
        <taxon>Magnoliopsida</taxon>
        <taxon>eudicotyledons</taxon>
        <taxon>Gunneridae</taxon>
        <taxon>Pentapetalae</taxon>
        <taxon>rosids</taxon>
        <taxon>fabids</taxon>
        <taxon>Fabales</taxon>
        <taxon>Fabaceae</taxon>
        <taxon>Papilionoideae</taxon>
        <taxon>50 kb inversion clade</taxon>
        <taxon>NPAAA clade</taxon>
        <taxon>indigoferoid/millettioid clade</taxon>
        <taxon>Phaseoleae</taxon>
        <taxon>Vigna</taxon>
    </lineage>
</organism>
<name>A0A4D6NDT7_VIGUN</name>
<proteinExistence type="predicted"/>
<dbReference type="AlphaFoldDB" id="A0A4D6NDT7"/>
<gene>
    <name evidence="2" type="ORF">DEO72_LG10g2295</name>
</gene>